<dbReference type="InterPro" id="IPR021109">
    <property type="entry name" value="Peptidase_aspartic_dom_sf"/>
</dbReference>
<dbReference type="Proteomes" id="UP000265520">
    <property type="component" value="Unassembled WGS sequence"/>
</dbReference>
<comment type="caution">
    <text evidence="2">The sequence shown here is derived from an EMBL/GenBank/DDBJ whole genome shotgun (WGS) entry which is preliminary data.</text>
</comment>
<protein>
    <submittedName>
        <fullName evidence="2">Uncharacterized protein</fullName>
    </submittedName>
</protein>
<dbReference type="AlphaFoldDB" id="A0A392QWT4"/>
<feature type="compositionally biased region" description="Acidic residues" evidence="1">
    <location>
        <begin position="37"/>
        <end position="50"/>
    </location>
</feature>
<feature type="non-terminal residue" evidence="2">
    <location>
        <position position="140"/>
    </location>
</feature>
<organism evidence="2 3">
    <name type="scientific">Trifolium medium</name>
    <dbReference type="NCBI Taxonomy" id="97028"/>
    <lineage>
        <taxon>Eukaryota</taxon>
        <taxon>Viridiplantae</taxon>
        <taxon>Streptophyta</taxon>
        <taxon>Embryophyta</taxon>
        <taxon>Tracheophyta</taxon>
        <taxon>Spermatophyta</taxon>
        <taxon>Magnoliopsida</taxon>
        <taxon>eudicotyledons</taxon>
        <taxon>Gunneridae</taxon>
        <taxon>Pentapetalae</taxon>
        <taxon>rosids</taxon>
        <taxon>fabids</taxon>
        <taxon>Fabales</taxon>
        <taxon>Fabaceae</taxon>
        <taxon>Papilionoideae</taxon>
        <taxon>50 kb inversion clade</taxon>
        <taxon>NPAAA clade</taxon>
        <taxon>Hologalegina</taxon>
        <taxon>IRL clade</taxon>
        <taxon>Trifolieae</taxon>
        <taxon>Trifolium</taxon>
    </lineage>
</organism>
<dbReference type="EMBL" id="LXQA010162764">
    <property type="protein sequence ID" value="MCI27986.1"/>
    <property type="molecule type" value="Genomic_DNA"/>
</dbReference>
<evidence type="ECO:0000256" key="1">
    <source>
        <dbReference type="SAM" id="MobiDB-lite"/>
    </source>
</evidence>
<accession>A0A392QWT4</accession>
<reference evidence="2 3" key="1">
    <citation type="journal article" date="2018" name="Front. Plant Sci.">
        <title>Red Clover (Trifolium pratense) and Zigzag Clover (T. medium) - A Picture of Genomic Similarities and Differences.</title>
        <authorList>
            <person name="Dluhosova J."/>
            <person name="Istvanek J."/>
            <person name="Nedelnik J."/>
            <person name="Repkova J."/>
        </authorList>
    </citation>
    <scope>NUCLEOTIDE SEQUENCE [LARGE SCALE GENOMIC DNA]</scope>
    <source>
        <strain evidence="3">cv. 10/8</strain>
        <tissue evidence="2">Leaf</tissue>
    </source>
</reference>
<name>A0A392QWT4_9FABA</name>
<dbReference type="CDD" id="cd00303">
    <property type="entry name" value="retropepsin_like"/>
    <property type="match status" value="1"/>
</dbReference>
<proteinExistence type="predicted"/>
<feature type="region of interest" description="Disordered" evidence="1">
    <location>
        <begin position="37"/>
        <end position="56"/>
    </location>
</feature>
<dbReference type="Gene3D" id="2.40.70.10">
    <property type="entry name" value="Acid Proteases"/>
    <property type="match status" value="1"/>
</dbReference>
<evidence type="ECO:0000313" key="2">
    <source>
        <dbReference type="EMBL" id="MCI27986.1"/>
    </source>
</evidence>
<keyword evidence="3" id="KW-1185">Reference proteome</keyword>
<sequence>MQIRRDKGLCYFCDERFSHTHRCPNRRLMMLQLMEEEDETLEPDPPEDDSSMTVNETTQHHLSLNAMNGSGGMGVIRFTAIIDNIEVQVIVDGGSSDTYLQPRIAQFLKVPIKPTPKFQVLVGNGQCLTVEGMVRQLSLQ</sequence>
<evidence type="ECO:0000313" key="3">
    <source>
        <dbReference type="Proteomes" id="UP000265520"/>
    </source>
</evidence>
<dbReference type="SUPFAM" id="SSF50630">
    <property type="entry name" value="Acid proteases"/>
    <property type="match status" value="1"/>
</dbReference>